<sequence>MARKQRDPQEIAAKRIRFEVELSTKRVEATAARKASDKLMEKMFSTRDRLVISEHEGAGKDYLDEKREELRKLVEAVRDSTAKQAKIAVELGRMEHTGYQESDVEVDSELDIDGEFENSVAWDDDYPNEETTFEEPLNFGQMNLADLQLRVDASGTKIDRMDEKLDTISSETADVRAQVENATRELREQANELKALNAKVEAAHEESRKENRMLLEELRKVRESLSELTAKLQHQ</sequence>
<reference evidence="2 3" key="1">
    <citation type="submission" date="2015-04" db="EMBL/GenBank/DDBJ databases">
        <title>Complete genome sequence of Schizopora paradoxa KUC8140, a cosmopolitan wood degrader in East Asia.</title>
        <authorList>
            <consortium name="DOE Joint Genome Institute"/>
            <person name="Min B."/>
            <person name="Park H."/>
            <person name="Jang Y."/>
            <person name="Kim J.-J."/>
            <person name="Kim K.H."/>
            <person name="Pangilinan J."/>
            <person name="Lipzen A."/>
            <person name="Riley R."/>
            <person name="Grigoriev I.V."/>
            <person name="Spatafora J.W."/>
            <person name="Choi I.-G."/>
        </authorList>
    </citation>
    <scope>NUCLEOTIDE SEQUENCE [LARGE SCALE GENOMIC DNA]</scope>
    <source>
        <strain evidence="2 3">KUC8140</strain>
    </source>
</reference>
<accession>A0A0H2RJ90</accession>
<evidence type="ECO:0000256" key="1">
    <source>
        <dbReference type="SAM" id="Coils"/>
    </source>
</evidence>
<dbReference type="InParanoid" id="A0A0H2RJ90"/>
<feature type="coiled-coil region" evidence="1">
    <location>
        <begin position="165"/>
        <end position="235"/>
    </location>
</feature>
<name>A0A0H2RJ90_9AGAM</name>
<protein>
    <submittedName>
        <fullName evidence="2">Uncharacterized protein</fullName>
    </submittedName>
</protein>
<proteinExistence type="predicted"/>
<keyword evidence="1" id="KW-0175">Coiled coil</keyword>
<evidence type="ECO:0000313" key="3">
    <source>
        <dbReference type="Proteomes" id="UP000053477"/>
    </source>
</evidence>
<dbReference type="EMBL" id="KQ085994">
    <property type="protein sequence ID" value="KLO11702.1"/>
    <property type="molecule type" value="Genomic_DNA"/>
</dbReference>
<evidence type="ECO:0000313" key="2">
    <source>
        <dbReference type="EMBL" id="KLO11702.1"/>
    </source>
</evidence>
<dbReference type="AlphaFoldDB" id="A0A0H2RJ90"/>
<organism evidence="2 3">
    <name type="scientific">Schizopora paradoxa</name>
    <dbReference type="NCBI Taxonomy" id="27342"/>
    <lineage>
        <taxon>Eukaryota</taxon>
        <taxon>Fungi</taxon>
        <taxon>Dikarya</taxon>
        <taxon>Basidiomycota</taxon>
        <taxon>Agaricomycotina</taxon>
        <taxon>Agaricomycetes</taxon>
        <taxon>Hymenochaetales</taxon>
        <taxon>Schizoporaceae</taxon>
        <taxon>Schizopora</taxon>
    </lineage>
</organism>
<dbReference type="Proteomes" id="UP000053477">
    <property type="component" value="Unassembled WGS sequence"/>
</dbReference>
<gene>
    <name evidence="2" type="ORF">SCHPADRAFT_998698</name>
</gene>
<keyword evidence="3" id="KW-1185">Reference proteome</keyword>